<sequence>MSAGHHGAGTPEGDDPFGYLYRPENGASGAAPAPPSGYDRVRPVGERGYGGGRGGYGYPPQQNGYAGHQAPGQPSPHYAAPETTGYGAPPPGPPGGGHGRGDSRRNGLLIGAIAVVTAVVLGVGAAIVFSGDDKDAGDDLAGVGTPQSVGAGDEGDEEPEPEPEPEDEDEDDEEEEEEPVELPEADLGTLQLSNGAGLAGDIPNARSGDGSYIAGLNRVGATITWTFDFRGEAGSYDLWVGYSVPNGDQKMSFAINSTSQIRDDLHLRDFVKQGAWEKNWTRTYNYIDLKEGENTIYIGCDNGDSCDAVIDRILVTERGHKPDW</sequence>
<accession>A0A7W3TFH9</accession>
<dbReference type="InterPro" id="IPR008979">
    <property type="entry name" value="Galactose-bd-like_sf"/>
</dbReference>
<dbReference type="AlphaFoldDB" id="A0A7W3TFH9"/>
<feature type="region of interest" description="Disordered" evidence="1">
    <location>
        <begin position="132"/>
        <end position="194"/>
    </location>
</feature>
<feature type="compositionally biased region" description="Acidic residues" evidence="1">
    <location>
        <begin position="153"/>
        <end position="184"/>
    </location>
</feature>
<keyword evidence="2" id="KW-1133">Transmembrane helix</keyword>
<protein>
    <submittedName>
        <fullName evidence="3">Carbohydrate-binding protein</fullName>
    </submittedName>
</protein>
<evidence type="ECO:0000313" key="3">
    <source>
        <dbReference type="EMBL" id="MBB0245872.1"/>
    </source>
</evidence>
<proteinExistence type="predicted"/>
<keyword evidence="2" id="KW-0812">Transmembrane</keyword>
<keyword evidence="2" id="KW-0472">Membrane</keyword>
<dbReference type="Gene3D" id="2.60.120.260">
    <property type="entry name" value="Galactose-binding domain-like"/>
    <property type="match status" value="1"/>
</dbReference>
<dbReference type="SUPFAM" id="SSF49785">
    <property type="entry name" value="Galactose-binding domain-like"/>
    <property type="match status" value="1"/>
</dbReference>
<feature type="region of interest" description="Disordered" evidence="1">
    <location>
        <begin position="1"/>
        <end position="103"/>
    </location>
</feature>
<evidence type="ECO:0000313" key="4">
    <source>
        <dbReference type="Proteomes" id="UP000538929"/>
    </source>
</evidence>
<name>A0A7W3TFH9_9ACTN</name>
<dbReference type="Proteomes" id="UP000538929">
    <property type="component" value="Unassembled WGS sequence"/>
</dbReference>
<comment type="caution">
    <text evidence="3">The sequence shown here is derived from an EMBL/GenBank/DDBJ whole genome shotgun (WGS) entry which is preliminary data.</text>
</comment>
<feature type="compositionally biased region" description="Gly residues" evidence="1">
    <location>
        <begin position="47"/>
        <end position="57"/>
    </location>
</feature>
<dbReference type="RefSeq" id="WP_182607297.1">
    <property type="nucleotide sequence ID" value="NZ_VKHT01000639.1"/>
</dbReference>
<organism evidence="3 4">
    <name type="scientific">Streptomyces alkaliphilus</name>
    <dbReference type="NCBI Taxonomy" id="1472722"/>
    <lineage>
        <taxon>Bacteria</taxon>
        <taxon>Bacillati</taxon>
        <taxon>Actinomycetota</taxon>
        <taxon>Actinomycetes</taxon>
        <taxon>Kitasatosporales</taxon>
        <taxon>Streptomycetaceae</taxon>
        <taxon>Streptomyces</taxon>
    </lineage>
</organism>
<evidence type="ECO:0000256" key="1">
    <source>
        <dbReference type="SAM" id="MobiDB-lite"/>
    </source>
</evidence>
<keyword evidence="4" id="KW-1185">Reference proteome</keyword>
<gene>
    <name evidence="3" type="ORF">FNQ90_17595</name>
</gene>
<feature type="transmembrane region" description="Helical" evidence="2">
    <location>
        <begin position="108"/>
        <end position="129"/>
    </location>
</feature>
<dbReference type="EMBL" id="VKHT01000639">
    <property type="protein sequence ID" value="MBB0245872.1"/>
    <property type="molecule type" value="Genomic_DNA"/>
</dbReference>
<evidence type="ECO:0000256" key="2">
    <source>
        <dbReference type="SAM" id="Phobius"/>
    </source>
</evidence>
<reference evidence="4" key="1">
    <citation type="submission" date="2019-10" db="EMBL/GenBank/DDBJ databases">
        <title>Streptomyces sp. nov., a novel actinobacterium isolated from alkaline environment.</title>
        <authorList>
            <person name="Golinska P."/>
        </authorList>
    </citation>
    <scope>NUCLEOTIDE SEQUENCE [LARGE SCALE GENOMIC DNA]</scope>
    <source>
        <strain evidence="4">DSM 42118</strain>
    </source>
</reference>